<organism evidence="2">
    <name type="scientific">Mus musculus</name>
    <name type="common">Mouse</name>
    <dbReference type="NCBI Taxonomy" id="10090"/>
    <lineage>
        <taxon>Eukaryota</taxon>
        <taxon>Metazoa</taxon>
        <taxon>Chordata</taxon>
        <taxon>Craniata</taxon>
        <taxon>Vertebrata</taxon>
        <taxon>Euteleostomi</taxon>
        <taxon>Mammalia</taxon>
        <taxon>Eutheria</taxon>
        <taxon>Euarchontoglires</taxon>
        <taxon>Glires</taxon>
        <taxon>Rodentia</taxon>
        <taxon>Myomorpha</taxon>
        <taxon>Muroidea</taxon>
        <taxon>Muridae</taxon>
        <taxon>Murinae</taxon>
        <taxon>Mus</taxon>
        <taxon>Mus</taxon>
    </lineage>
</organism>
<feature type="region of interest" description="Disordered" evidence="1">
    <location>
        <begin position="85"/>
        <end position="105"/>
    </location>
</feature>
<accession>O35908</accession>
<evidence type="ECO:0000313" key="2">
    <source>
        <dbReference type="EMBL" id="AAC53555.1"/>
    </source>
</evidence>
<proteinExistence type="predicted"/>
<feature type="non-terminal residue" evidence="2">
    <location>
        <position position="159"/>
    </location>
</feature>
<name>O35908_MOUSE</name>
<dbReference type="AlphaFoldDB" id="O35908"/>
<dbReference type="EMBL" id="U87618">
    <property type="protein sequence ID" value="AAC53555.1"/>
    <property type="status" value="JOINED"/>
    <property type="molecule type" value="Genomic_DNA"/>
</dbReference>
<dbReference type="EMBL" id="AH006793">
    <property type="protein sequence ID" value="AAC53555.1"/>
    <property type="molecule type" value="Genomic_DNA"/>
</dbReference>
<protein>
    <submittedName>
        <fullName evidence="2">Ets transcription factor Spi-B</fullName>
    </submittedName>
</protein>
<sequence>MLALEAAHTQKESSTTWTAASPSVTQIQMGALTLHGAGQRPRLLLPSLPMKPSILLLLPLATPKLFSSVIAMVLTPPPIAPWGPSTQPPAWRPQGLASRCTPQRTSPARPWAPWLMLRTPALCYQRKKTLCWTAPPWRSRTVSQTRPSWLAPRGGDLRQ</sequence>
<evidence type="ECO:0000256" key="1">
    <source>
        <dbReference type="SAM" id="MobiDB-lite"/>
    </source>
</evidence>
<dbReference type="EMBL" id="U87617">
    <property type="protein sequence ID" value="AAC53555.1"/>
    <property type="status" value="JOINED"/>
    <property type="molecule type" value="Genomic_DNA"/>
</dbReference>
<reference evidence="2" key="1">
    <citation type="journal article" date="1998" name="Gene">
        <title>Two promoters direct expression of the murine Spi-B gene, an Ets family transcription factor.</title>
        <authorList>
            <person name="Chen H.-M."/>
            <person name="Gonzalez D.A."/>
            <person name="Radomska H.S."/>
            <person name="Voso M.T."/>
            <person name="Sun Z."/>
            <person name="Zhang P."/>
            <person name="Zhang D.-E."/>
            <person name="Tenen D.G."/>
        </authorList>
    </citation>
    <scope>NUCLEOTIDE SEQUENCE</scope>
    <source>
        <strain evidence="2">129SV</strain>
    </source>
</reference>